<organism evidence="5 6">
    <name type="scientific">Niabella soli DSM 19437</name>
    <dbReference type="NCBI Taxonomy" id="929713"/>
    <lineage>
        <taxon>Bacteria</taxon>
        <taxon>Pseudomonadati</taxon>
        <taxon>Bacteroidota</taxon>
        <taxon>Chitinophagia</taxon>
        <taxon>Chitinophagales</taxon>
        <taxon>Chitinophagaceae</taxon>
        <taxon>Niabella</taxon>
    </lineage>
</organism>
<name>W0F0D4_9BACT</name>
<dbReference type="PANTHER" id="PTHR43280:SF32">
    <property type="entry name" value="TRANSCRIPTIONAL REGULATORY PROTEIN"/>
    <property type="match status" value="1"/>
</dbReference>
<keyword evidence="2" id="KW-0238">DNA-binding</keyword>
<evidence type="ECO:0000259" key="4">
    <source>
        <dbReference type="PROSITE" id="PS01124"/>
    </source>
</evidence>
<dbReference type="PRINTS" id="PR00032">
    <property type="entry name" value="HTHARAC"/>
</dbReference>
<dbReference type="InterPro" id="IPR018060">
    <property type="entry name" value="HTH_AraC"/>
</dbReference>
<dbReference type="GO" id="GO:0043565">
    <property type="term" value="F:sequence-specific DNA binding"/>
    <property type="evidence" value="ECO:0007669"/>
    <property type="project" value="InterPro"/>
</dbReference>
<dbReference type="Pfam" id="PF12833">
    <property type="entry name" value="HTH_18"/>
    <property type="match status" value="1"/>
</dbReference>
<gene>
    <name evidence="5" type="ORF">NIASO_09175</name>
</gene>
<keyword evidence="6" id="KW-1185">Reference proteome</keyword>
<evidence type="ECO:0000256" key="2">
    <source>
        <dbReference type="ARBA" id="ARBA00023125"/>
    </source>
</evidence>
<dbReference type="eggNOG" id="COG2207">
    <property type="taxonomic scope" value="Bacteria"/>
</dbReference>
<dbReference type="SUPFAM" id="SSF46689">
    <property type="entry name" value="Homeodomain-like"/>
    <property type="match status" value="1"/>
</dbReference>
<reference evidence="5 6" key="1">
    <citation type="submission" date="2013-12" db="EMBL/GenBank/DDBJ databases">
        <authorList>
            <consortium name="DOE Joint Genome Institute"/>
            <person name="Eisen J."/>
            <person name="Huntemann M."/>
            <person name="Han J."/>
            <person name="Chen A."/>
            <person name="Kyrpides N."/>
            <person name="Mavromatis K."/>
            <person name="Markowitz V."/>
            <person name="Palaniappan K."/>
            <person name="Ivanova N."/>
            <person name="Schaumberg A."/>
            <person name="Pati A."/>
            <person name="Liolios K."/>
            <person name="Nordberg H.P."/>
            <person name="Cantor M.N."/>
            <person name="Hua S.X."/>
            <person name="Woyke T."/>
        </authorList>
    </citation>
    <scope>NUCLEOTIDE SEQUENCE [LARGE SCALE GENOMIC DNA]</scope>
    <source>
        <strain evidence="6">DSM 19437</strain>
    </source>
</reference>
<dbReference type="GO" id="GO:0003700">
    <property type="term" value="F:DNA-binding transcription factor activity"/>
    <property type="evidence" value="ECO:0007669"/>
    <property type="project" value="InterPro"/>
</dbReference>
<dbReference type="AlphaFoldDB" id="W0F0D4"/>
<dbReference type="STRING" id="929713.NIASO_09175"/>
<dbReference type="InterPro" id="IPR020449">
    <property type="entry name" value="Tscrpt_reg_AraC-type_HTH"/>
</dbReference>
<feature type="domain" description="HTH araC/xylS-type" evidence="4">
    <location>
        <begin position="200"/>
        <end position="301"/>
    </location>
</feature>
<dbReference type="PROSITE" id="PS01124">
    <property type="entry name" value="HTH_ARAC_FAMILY_2"/>
    <property type="match status" value="1"/>
</dbReference>
<dbReference type="OrthoDB" id="644686at2"/>
<keyword evidence="1" id="KW-0805">Transcription regulation</keyword>
<accession>W0F0D4</accession>
<evidence type="ECO:0000256" key="1">
    <source>
        <dbReference type="ARBA" id="ARBA00023015"/>
    </source>
</evidence>
<sequence length="302" mass="35181">MKDQIININSVSELCRVFGFDKPKHPLITLIDTEKINVPASYIGSKVVLNLYMIALKDRDCGIEYGRNHFDFAEGVMAFAAPKQVSTIEKEMKPGEIKGWMLYFHPDLLRGTHLGNIISEYSFFDYKVVEALHLSEDEETLITTTITNITNEFSQRIDSHSQRVIVSNIELLLNYCLRFYDRQFYTRTTQNKDILSRFEKELKAYFEREEQLENNLPTINYFAEKFHLSPHYFSDLLKKETGRAAKDHINDHVIELAKNYLLGTNQSVNEIAYSLGFNYPHYFTRLFKSKTGLTPLAYKQLN</sequence>
<dbReference type="HOGENOM" id="CLU_000445_88_11_10"/>
<dbReference type="InterPro" id="IPR009057">
    <property type="entry name" value="Homeodomain-like_sf"/>
</dbReference>
<evidence type="ECO:0000313" key="5">
    <source>
        <dbReference type="EMBL" id="AHF15278.1"/>
    </source>
</evidence>
<evidence type="ECO:0000313" key="6">
    <source>
        <dbReference type="Proteomes" id="UP000003586"/>
    </source>
</evidence>
<protein>
    <submittedName>
        <fullName evidence="5">Transcriptional regulator</fullName>
    </submittedName>
</protein>
<dbReference type="RefSeq" id="WP_008584397.1">
    <property type="nucleotide sequence ID" value="NZ_CP007035.1"/>
</dbReference>
<dbReference type="PANTHER" id="PTHR43280">
    <property type="entry name" value="ARAC-FAMILY TRANSCRIPTIONAL REGULATOR"/>
    <property type="match status" value="1"/>
</dbReference>
<proteinExistence type="predicted"/>
<dbReference type="Proteomes" id="UP000003586">
    <property type="component" value="Chromosome"/>
</dbReference>
<dbReference type="Gene3D" id="1.10.10.60">
    <property type="entry name" value="Homeodomain-like"/>
    <property type="match status" value="2"/>
</dbReference>
<evidence type="ECO:0000256" key="3">
    <source>
        <dbReference type="ARBA" id="ARBA00023163"/>
    </source>
</evidence>
<dbReference type="EMBL" id="CP007035">
    <property type="protein sequence ID" value="AHF15278.1"/>
    <property type="molecule type" value="Genomic_DNA"/>
</dbReference>
<keyword evidence="3" id="KW-0804">Transcription</keyword>
<dbReference type="SMART" id="SM00342">
    <property type="entry name" value="HTH_ARAC"/>
    <property type="match status" value="1"/>
</dbReference>
<dbReference type="KEGG" id="nso:NIASO_09175"/>